<reference evidence="4" key="1">
    <citation type="submission" date="2023-01" db="EMBL/GenBank/DDBJ databases">
        <title>Draft genome sequence of Nocardiopsis sp. LSu2-4 isolated from halophytes.</title>
        <authorList>
            <person name="Duangmal K."/>
            <person name="Chantavorakit T."/>
        </authorList>
    </citation>
    <scope>NUCLEOTIDE SEQUENCE</scope>
    <source>
        <strain evidence="4">LSu2-4</strain>
    </source>
</reference>
<protein>
    <submittedName>
        <fullName evidence="4">GNAT family N-acetyltransferase</fullName>
    </submittedName>
</protein>
<gene>
    <name evidence="4" type="ORF">O4U47_19845</name>
</gene>
<keyword evidence="1" id="KW-0808">Transferase</keyword>
<evidence type="ECO:0000313" key="4">
    <source>
        <dbReference type="EMBL" id="MDA2806771.1"/>
    </source>
</evidence>
<keyword evidence="5" id="KW-1185">Reference proteome</keyword>
<evidence type="ECO:0000259" key="3">
    <source>
        <dbReference type="PROSITE" id="PS51186"/>
    </source>
</evidence>
<dbReference type="InterPro" id="IPR000182">
    <property type="entry name" value="GNAT_dom"/>
</dbReference>
<dbReference type="EMBL" id="JAQFWP010000040">
    <property type="protein sequence ID" value="MDA2806771.1"/>
    <property type="molecule type" value="Genomic_DNA"/>
</dbReference>
<sequence>MTTRLATRSVRAADAESLVPLFAALSHPATPAQLRSRLERLAGDPAYEAWGVESETAQLVGFAAGHLLFPIEDDVPAAQLIALVAAGNARGRGVGTALCTAFEQWARGQGAARALLNSSSTRGGAHAFYTRRGYTASGVRFTKPL</sequence>
<evidence type="ECO:0000313" key="5">
    <source>
        <dbReference type="Proteomes" id="UP001165685"/>
    </source>
</evidence>
<organism evidence="4 5">
    <name type="scientific">Nocardiopsis suaedae</name>
    <dbReference type="NCBI Taxonomy" id="3018444"/>
    <lineage>
        <taxon>Bacteria</taxon>
        <taxon>Bacillati</taxon>
        <taxon>Actinomycetota</taxon>
        <taxon>Actinomycetes</taxon>
        <taxon>Streptosporangiales</taxon>
        <taxon>Nocardiopsidaceae</taxon>
        <taxon>Nocardiopsis</taxon>
    </lineage>
</organism>
<accession>A0ABT4TQ07</accession>
<proteinExistence type="predicted"/>
<dbReference type="Proteomes" id="UP001165685">
    <property type="component" value="Unassembled WGS sequence"/>
</dbReference>
<dbReference type="InterPro" id="IPR050832">
    <property type="entry name" value="Bact_Acetyltransf"/>
</dbReference>
<dbReference type="PANTHER" id="PTHR43877">
    <property type="entry name" value="AMINOALKYLPHOSPHONATE N-ACETYLTRANSFERASE-RELATED-RELATED"/>
    <property type="match status" value="1"/>
</dbReference>
<keyword evidence="2" id="KW-0012">Acyltransferase</keyword>
<dbReference type="RefSeq" id="WP_270679407.1">
    <property type="nucleotide sequence ID" value="NZ_JAQFWP010000040.1"/>
</dbReference>
<comment type="caution">
    <text evidence="4">The sequence shown here is derived from an EMBL/GenBank/DDBJ whole genome shotgun (WGS) entry which is preliminary data.</text>
</comment>
<dbReference type="PROSITE" id="PS51186">
    <property type="entry name" value="GNAT"/>
    <property type="match status" value="1"/>
</dbReference>
<dbReference type="CDD" id="cd04301">
    <property type="entry name" value="NAT_SF"/>
    <property type="match status" value="1"/>
</dbReference>
<dbReference type="SUPFAM" id="SSF55729">
    <property type="entry name" value="Acyl-CoA N-acyltransferases (Nat)"/>
    <property type="match status" value="1"/>
</dbReference>
<dbReference type="Gene3D" id="3.40.630.30">
    <property type="match status" value="1"/>
</dbReference>
<dbReference type="InterPro" id="IPR016181">
    <property type="entry name" value="Acyl_CoA_acyltransferase"/>
</dbReference>
<name>A0ABT4TQ07_9ACTN</name>
<dbReference type="Pfam" id="PF00583">
    <property type="entry name" value="Acetyltransf_1"/>
    <property type="match status" value="1"/>
</dbReference>
<feature type="domain" description="N-acetyltransferase" evidence="3">
    <location>
        <begin position="5"/>
        <end position="145"/>
    </location>
</feature>
<evidence type="ECO:0000256" key="1">
    <source>
        <dbReference type="ARBA" id="ARBA00022679"/>
    </source>
</evidence>
<evidence type="ECO:0000256" key="2">
    <source>
        <dbReference type="ARBA" id="ARBA00023315"/>
    </source>
</evidence>